<sequence length="325" mass="37025">MVLEYKPGRTNQVADALSRKAELASNKLEEIADMSQLKGAIPERIREGLEKDPVAQTLLKNPHCNMGGIVFSLLCGRFEFGIAVEVSWCKNGLNSPERVVLFFLKLGSVVRRPRKWLKPSSHRLEPQGGIFVLWKSKDISVDVLQDDSQFVHMKVVQEKKSECLLIALYAKPMQSLKAWLWKQVLRMWERDIFKGSGFGSKDQDGYFNYNKPDHFIAKCPDLHRDKSKKENFKKNKFKGKFKKNLMTTWEEHGNEGEDEKANLTLMDSNLSDSESKAGSDLELENTNQHHVTTQHNPALKFQKLAHQARSSKLNAIQATCSTPIP</sequence>
<name>A0A9D4W2Y1_PEA</name>
<dbReference type="EMBL" id="JAMSHJ010000006">
    <property type="protein sequence ID" value="KAI5394376.1"/>
    <property type="molecule type" value="Genomic_DNA"/>
</dbReference>
<proteinExistence type="predicted"/>
<keyword evidence="2" id="KW-1185">Reference proteome</keyword>
<accession>A0A9D4W2Y1</accession>
<gene>
    <name evidence="1" type="ORF">KIW84_061166</name>
</gene>
<reference evidence="1 2" key="1">
    <citation type="journal article" date="2022" name="Nat. Genet.">
        <title>Improved pea reference genome and pan-genome highlight genomic features and evolutionary characteristics.</title>
        <authorList>
            <person name="Yang T."/>
            <person name="Liu R."/>
            <person name="Luo Y."/>
            <person name="Hu S."/>
            <person name="Wang D."/>
            <person name="Wang C."/>
            <person name="Pandey M.K."/>
            <person name="Ge S."/>
            <person name="Xu Q."/>
            <person name="Li N."/>
            <person name="Li G."/>
            <person name="Huang Y."/>
            <person name="Saxena R.K."/>
            <person name="Ji Y."/>
            <person name="Li M."/>
            <person name="Yan X."/>
            <person name="He Y."/>
            <person name="Liu Y."/>
            <person name="Wang X."/>
            <person name="Xiang C."/>
            <person name="Varshney R.K."/>
            <person name="Ding H."/>
            <person name="Gao S."/>
            <person name="Zong X."/>
        </authorList>
    </citation>
    <scope>NUCLEOTIDE SEQUENCE [LARGE SCALE GENOMIC DNA]</scope>
    <source>
        <strain evidence="1 2">cv. Zhongwan 6</strain>
    </source>
</reference>
<comment type="caution">
    <text evidence="1">The sequence shown here is derived from an EMBL/GenBank/DDBJ whole genome shotgun (WGS) entry which is preliminary data.</text>
</comment>
<evidence type="ECO:0000313" key="1">
    <source>
        <dbReference type="EMBL" id="KAI5394376.1"/>
    </source>
</evidence>
<protein>
    <submittedName>
        <fullName evidence="1">Uncharacterized protein</fullName>
    </submittedName>
</protein>
<evidence type="ECO:0000313" key="2">
    <source>
        <dbReference type="Proteomes" id="UP001058974"/>
    </source>
</evidence>
<dbReference type="Proteomes" id="UP001058974">
    <property type="component" value="Chromosome 6"/>
</dbReference>
<organism evidence="1 2">
    <name type="scientific">Pisum sativum</name>
    <name type="common">Garden pea</name>
    <name type="synonym">Lathyrus oleraceus</name>
    <dbReference type="NCBI Taxonomy" id="3888"/>
    <lineage>
        <taxon>Eukaryota</taxon>
        <taxon>Viridiplantae</taxon>
        <taxon>Streptophyta</taxon>
        <taxon>Embryophyta</taxon>
        <taxon>Tracheophyta</taxon>
        <taxon>Spermatophyta</taxon>
        <taxon>Magnoliopsida</taxon>
        <taxon>eudicotyledons</taxon>
        <taxon>Gunneridae</taxon>
        <taxon>Pentapetalae</taxon>
        <taxon>rosids</taxon>
        <taxon>fabids</taxon>
        <taxon>Fabales</taxon>
        <taxon>Fabaceae</taxon>
        <taxon>Papilionoideae</taxon>
        <taxon>50 kb inversion clade</taxon>
        <taxon>NPAAA clade</taxon>
        <taxon>Hologalegina</taxon>
        <taxon>IRL clade</taxon>
        <taxon>Fabeae</taxon>
        <taxon>Lathyrus</taxon>
    </lineage>
</organism>
<dbReference type="Gramene" id="Psat06G0116600-T1">
    <property type="protein sequence ID" value="KAI5394376.1"/>
    <property type="gene ID" value="KIW84_061166"/>
</dbReference>
<dbReference type="AlphaFoldDB" id="A0A9D4W2Y1"/>